<feature type="transmembrane region" description="Helical" evidence="1">
    <location>
        <begin position="182"/>
        <end position="202"/>
    </location>
</feature>
<gene>
    <name evidence="2" type="ORF">SAMN05661091_1918</name>
</gene>
<feature type="transmembrane region" description="Helical" evidence="1">
    <location>
        <begin position="150"/>
        <end position="170"/>
    </location>
</feature>
<evidence type="ECO:0000256" key="1">
    <source>
        <dbReference type="SAM" id="Phobius"/>
    </source>
</evidence>
<name>A0A1X7H7H1_9BACL</name>
<dbReference type="InterPro" id="IPR018750">
    <property type="entry name" value="DUF2306_membrane"/>
</dbReference>
<dbReference type="EMBL" id="LT840184">
    <property type="protein sequence ID" value="SMF81022.1"/>
    <property type="molecule type" value="Genomic_DNA"/>
</dbReference>
<dbReference type="AlphaFoldDB" id="A0A1X7H7H1"/>
<proteinExistence type="predicted"/>
<keyword evidence="1" id="KW-1133">Transmembrane helix</keyword>
<keyword evidence="3" id="KW-1185">Reference proteome</keyword>
<organism evidence="2 3">
    <name type="scientific">Paenibacillus uliginis N3/975</name>
    <dbReference type="NCBI Taxonomy" id="1313296"/>
    <lineage>
        <taxon>Bacteria</taxon>
        <taxon>Bacillati</taxon>
        <taxon>Bacillota</taxon>
        <taxon>Bacilli</taxon>
        <taxon>Bacillales</taxon>
        <taxon>Paenibacillaceae</taxon>
        <taxon>Paenibacillus</taxon>
    </lineage>
</organism>
<keyword evidence="1" id="KW-0812">Transmembrane</keyword>
<sequence>MNKNKKLYGVVAIAAFVFIFYIVYMYFFRDPNASAFLSTKTDTRRPPDVEAWLKVMRVHAILACIAMVLGIVNFSKRFLRKFRTWHRINGYLYLLCVVVVAVTSGYMAPYSTGGRITSIAFNLLSMVWLAMTIAAIVKIKKKQIVRHQKWAVRSFAFCFTNMFIHLYTSILHYGFGVPYVDSYTVGIFATIATLFLLAEYVIRNILELHTHNASTGINSNVH</sequence>
<feature type="transmembrane region" description="Helical" evidence="1">
    <location>
        <begin position="7"/>
        <end position="27"/>
    </location>
</feature>
<feature type="transmembrane region" description="Helical" evidence="1">
    <location>
        <begin position="91"/>
        <end position="110"/>
    </location>
</feature>
<dbReference type="Proteomes" id="UP000192940">
    <property type="component" value="Chromosome I"/>
</dbReference>
<evidence type="ECO:0000313" key="2">
    <source>
        <dbReference type="EMBL" id="SMF81022.1"/>
    </source>
</evidence>
<protein>
    <submittedName>
        <fullName evidence="2">Uncharacterized membrane protein</fullName>
    </submittedName>
</protein>
<keyword evidence="1" id="KW-0472">Membrane</keyword>
<feature type="transmembrane region" description="Helical" evidence="1">
    <location>
        <begin position="116"/>
        <end position="138"/>
    </location>
</feature>
<evidence type="ECO:0000313" key="3">
    <source>
        <dbReference type="Proteomes" id="UP000192940"/>
    </source>
</evidence>
<dbReference type="Pfam" id="PF10067">
    <property type="entry name" value="DUF2306"/>
    <property type="match status" value="1"/>
</dbReference>
<reference evidence="2 3" key="1">
    <citation type="submission" date="2017-04" db="EMBL/GenBank/DDBJ databases">
        <authorList>
            <person name="Afonso C.L."/>
            <person name="Miller P.J."/>
            <person name="Scott M.A."/>
            <person name="Spackman E."/>
            <person name="Goraichik I."/>
            <person name="Dimitrov K.M."/>
            <person name="Suarez D.L."/>
            <person name="Swayne D.E."/>
        </authorList>
    </citation>
    <scope>NUCLEOTIDE SEQUENCE [LARGE SCALE GENOMIC DNA]</scope>
    <source>
        <strain evidence="2 3">N3/975</strain>
    </source>
</reference>
<dbReference type="RefSeq" id="WP_208918776.1">
    <property type="nucleotide sequence ID" value="NZ_LT840184.1"/>
</dbReference>
<dbReference type="STRING" id="1313296.SAMN05661091_1918"/>
<accession>A0A1X7H7H1</accession>
<feature type="transmembrane region" description="Helical" evidence="1">
    <location>
        <begin position="58"/>
        <end position="79"/>
    </location>
</feature>